<name>A0A0G0MNG8_9BACT</name>
<dbReference type="STRING" id="1619100.UT34_C0002G0101"/>
<accession>A0A0G0MNG8</accession>
<dbReference type="AlphaFoldDB" id="A0A0G0MNG8"/>
<dbReference type="Proteomes" id="UP000034799">
    <property type="component" value="Unassembled WGS sequence"/>
</dbReference>
<protein>
    <submittedName>
        <fullName evidence="1">Uncharacterized protein</fullName>
    </submittedName>
</protein>
<comment type="caution">
    <text evidence="1">The sequence shown here is derived from an EMBL/GenBank/DDBJ whole genome shotgun (WGS) entry which is preliminary data.</text>
</comment>
<evidence type="ECO:0000313" key="1">
    <source>
        <dbReference type="EMBL" id="KKR05594.1"/>
    </source>
</evidence>
<gene>
    <name evidence="1" type="ORF">UT34_C0002G0101</name>
</gene>
<dbReference type="EMBL" id="LBWK01000002">
    <property type="protein sequence ID" value="KKR05594.1"/>
    <property type="molecule type" value="Genomic_DNA"/>
</dbReference>
<evidence type="ECO:0000313" key="2">
    <source>
        <dbReference type="Proteomes" id="UP000034799"/>
    </source>
</evidence>
<sequence>MSENQAALLDANLKHLEQQLNLEFGRVVDRMEIGKLLHEVTFHRAALTGLNGVIAVHEVELNEDGAIEVNGSQLVYPFDDGQFMFCEVDPAHGRLAVIGVNGALTYSPIEF</sequence>
<organism evidence="1 2">
    <name type="scientific">candidate division WS6 bacterium GW2011_GWF2_39_15</name>
    <dbReference type="NCBI Taxonomy" id="1619100"/>
    <lineage>
        <taxon>Bacteria</taxon>
        <taxon>Candidatus Dojkabacteria</taxon>
    </lineage>
</organism>
<reference evidence="1 2" key="1">
    <citation type="journal article" date="2015" name="Nature">
        <title>rRNA introns, odd ribosomes, and small enigmatic genomes across a large radiation of phyla.</title>
        <authorList>
            <person name="Brown C.T."/>
            <person name="Hug L.A."/>
            <person name="Thomas B.C."/>
            <person name="Sharon I."/>
            <person name="Castelle C.J."/>
            <person name="Singh A."/>
            <person name="Wilkins M.J."/>
            <person name="Williams K.H."/>
            <person name="Banfield J.F."/>
        </authorList>
    </citation>
    <scope>NUCLEOTIDE SEQUENCE [LARGE SCALE GENOMIC DNA]</scope>
</reference>
<proteinExistence type="predicted"/>